<protein>
    <recommendedName>
        <fullName evidence="4">LPP20 family lipoprotein</fullName>
    </recommendedName>
</protein>
<sequence length="180" mass="20906">MKRTTLFILSALLVFAWSCKSPYGSKLKDPFSGNRYESNSRFFRAVGKAQSRDEQIAMKKADVQARASLAGQVETQIKEIADDYFVQTDYEDKNEITGKFQSLTRAVVNTKIGEIRKIGEEKYFNEQEYTVFIAYEIKKKDLYEYLKEHAQNNGQKQNLSAQEKKMINDMLQQQIDQLED</sequence>
<organism evidence="2 3">
    <name type="scientific">Salibacter halophilus</name>
    <dbReference type="NCBI Taxonomy" id="1803916"/>
    <lineage>
        <taxon>Bacteria</taxon>
        <taxon>Pseudomonadati</taxon>
        <taxon>Bacteroidota</taxon>
        <taxon>Flavobacteriia</taxon>
        <taxon>Flavobacteriales</taxon>
        <taxon>Salibacteraceae</taxon>
        <taxon>Salibacter</taxon>
    </lineage>
</organism>
<reference evidence="2 3" key="1">
    <citation type="submission" date="2019-09" db="EMBL/GenBank/DDBJ databases">
        <title>Genomes of Cryomorphaceae.</title>
        <authorList>
            <person name="Bowman J.P."/>
        </authorList>
    </citation>
    <scope>NUCLEOTIDE SEQUENCE [LARGE SCALE GENOMIC DNA]</scope>
    <source>
        <strain evidence="2 3">KCTC 52047</strain>
    </source>
</reference>
<accession>A0A6N6M6H0</accession>
<dbReference type="Proteomes" id="UP000435357">
    <property type="component" value="Unassembled WGS sequence"/>
</dbReference>
<evidence type="ECO:0000313" key="2">
    <source>
        <dbReference type="EMBL" id="KAB1065207.1"/>
    </source>
</evidence>
<proteinExistence type="predicted"/>
<dbReference type="AlphaFoldDB" id="A0A6N6M6H0"/>
<dbReference type="RefSeq" id="WP_151166886.1">
    <property type="nucleotide sequence ID" value="NZ_WACR01000003.1"/>
</dbReference>
<evidence type="ECO:0000256" key="1">
    <source>
        <dbReference type="SAM" id="SignalP"/>
    </source>
</evidence>
<feature type="chain" id="PRO_5027025036" description="LPP20 family lipoprotein" evidence="1">
    <location>
        <begin position="17"/>
        <end position="180"/>
    </location>
</feature>
<gene>
    <name evidence="2" type="ORF">F3059_04430</name>
</gene>
<name>A0A6N6M6H0_9FLAO</name>
<keyword evidence="1" id="KW-0732">Signal</keyword>
<evidence type="ECO:0000313" key="3">
    <source>
        <dbReference type="Proteomes" id="UP000435357"/>
    </source>
</evidence>
<comment type="caution">
    <text evidence="2">The sequence shown here is derived from an EMBL/GenBank/DDBJ whole genome shotgun (WGS) entry which is preliminary data.</text>
</comment>
<keyword evidence="3" id="KW-1185">Reference proteome</keyword>
<dbReference type="EMBL" id="WACR01000003">
    <property type="protein sequence ID" value="KAB1065207.1"/>
    <property type="molecule type" value="Genomic_DNA"/>
</dbReference>
<dbReference type="OrthoDB" id="980257at2"/>
<evidence type="ECO:0008006" key="4">
    <source>
        <dbReference type="Google" id="ProtNLM"/>
    </source>
</evidence>
<feature type="signal peptide" evidence="1">
    <location>
        <begin position="1"/>
        <end position="16"/>
    </location>
</feature>